<dbReference type="Proteomes" id="UP001153954">
    <property type="component" value="Unassembled WGS sequence"/>
</dbReference>
<evidence type="ECO:0008006" key="3">
    <source>
        <dbReference type="Google" id="ProtNLM"/>
    </source>
</evidence>
<gene>
    <name evidence="1" type="ORF">EEDITHA_LOCUS15702</name>
</gene>
<sequence>MNRDYFIDDLRMIEGIEEILPLIRHVKLYKPRNNPFEDLEEDEFKYKYRFTRSTAYCITEMVKNDLAGDARGGFIPPHLKVLAAIRTWARGEIQDDAVDLSEFSQPTISLVCKQVALAIIGHRGQWIKMPASDSEQNSVTADFYAICGFSQERIQFNKCANCLKCKVRDHGYSCTLARQHT</sequence>
<reference evidence="1" key="1">
    <citation type="submission" date="2022-03" db="EMBL/GenBank/DDBJ databases">
        <authorList>
            <person name="Tunstrom K."/>
        </authorList>
    </citation>
    <scope>NUCLEOTIDE SEQUENCE</scope>
</reference>
<organism evidence="1 2">
    <name type="scientific">Euphydryas editha</name>
    <name type="common">Edith's checkerspot</name>
    <dbReference type="NCBI Taxonomy" id="104508"/>
    <lineage>
        <taxon>Eukaryota</taxon>
        <taxon>Metazoa</taxon>
        <taxon>Ecdysozoa</taxon>
        <taxon>Arthropoda</taxon>
        <taxon>Hexapoda</taxon>
        <taxon>Insecta</taxon>
        <taxon>Pterygota</taxon>
        <taxon>Neoptera</taxon>
        <taxon>Endopterygota</taxon>
        <taxon>Lepidoptera</taxon>
        <taxon>Glossata</taxon>
        <taxon>Ditrysia</taxon>
        <taxon>Papilionoidea</taxon>
        <taxon>Nymphalidae</taxon>
        <taxon>Nymphalinae</taxon>
        <taxon>Euphydryas</taxon>
    </lineage>
</organism>
<accession>A0AAU9USB1</accession>
<dbReference type="EMBL" id="CAKOGL010000023">
    <property type="protein sequence ID" value="CAH2100893.1"/>
    <property type="molecule type" value="Genomic_DNA"/>
</dbReference>
<comment type="caution">
    <text evidence="1">The sequence shown here is derived from an EMBL/GenBank/DDBJ whole genome shotgun (WGS) entry which is preliminary data.</text>
</comment>
<name>A0AAU9USB1_EUPED</name>
<proteinExistence type="predicted"/>
<evidence type="ECO:0000313" key="1">
    <source>
        <dbReference type="EMBL" id="CAH2100893.1"/>
    </source>
</evidence>
<evidence type="ECO:0000313" key="2">
    <source>
        <dbReference type="Proteomes" id="UP001153954"/>
    </source>
</evidence>
<keyword evidence="2" id="KW-1185">Reference proteome</keyword>
<protein>
    <recommendedName>
        <fullName evidence="3">Nuclease HARBI1</fullName>
    </recommendedName>
</protein>
<dbReference type="AlphaFoldDB" id="A0AAU9USB1"/>